<dbReference type="InterPro" id="IPR006869">
    <property type="entry name" value="DUF547"/>
</dbReference>
<evidence type="ECO:0000313" key="5">
    <source>
        <dbReference type="Proteomes" id="UP001146793"/>
    </source>
</evidence>
<name>A0AAV7YQ31_9EUKA</name>
<dbReference type="Pfam" id="PF04784">
    <property type="entry name" value="DUF547"/>
    <property type="match status" value="1"/>
</dbReference>
<dbReference type="CDD" id="cd07440">
    <property type="entry name" value="RGS"/>
    <property type="match status" value="1"/>
</dbReference>
<feature type="region of interest" description="Disordered" evidence="2">
    <location>
        <begin position="350"/>
        <end position="370"/>
    </location>
</feature>
<evidence type="ECO:0000256" key="2">
    <source>
        <dbReference type="SAM" id="MobiDB-lite"/>
    </source>
</evidence>
<gene>
    <name evidence="4" type="ORF">M0812_20816</name>
</gene>
<dbReference type="PANTHER" id="PTHR46361">
    <property type="entry name" value="ELECTRON CARRIER/ PROTEIN DISULFIDE OXIDOREDUCTASE"/>
    <property type="match status" value="1"/>
</dbReference>
<keyword evidence="1" id="KW-0175">Coiled coil</keyword>
<feature type="coiled-coil region" evidence="1">
    <location>
        <begin position="136"/>
        <end position="207"/>
    </location>
</feature>
<sequence>MIFLHKVAFHGKKTKKIEKLEQIYSGLKFKKRKLENYDLEGGEILIKLRTLKTRMEEAHVEKQTLQFQLSRCYDKQQQIVKKFSIKKLHTIRKSTTKTKSKRNKQLILTTKKRNKNKKTKNDQTSTIKIQNDDLIIKTINKQIRTQNKNIKKESKKIKSLKNKLENQKRIYQVSIRSTGYFERSSNKETKRKKNNDYNRKLTNFTNKVNKLKFQIKQIKTSNHSFLQIKDRERQLHSQIKTHYFESCSLNNKIHWLSNYLQNHKDDKSEGECCVSTDSFDGSDTSVSTDNDKIDNNIIFSDFTHDNIQKSTPNTENNFPKKFKSPQSKIVDQNIQNQNLQIQKNKNENTLSTDSFNINRSTCPHNNKANGRKMINNKNYNKDQKNNFTKKIQINTFEEILRCPHGINYFTQFLVLKKNEENIYFFQDVKKFQKNCHTTKKVEKSAKKIFNKYIKIDSPFEINIDSNTKKILNKRYLEKNFSLTMFNEAQSIVFKHMKFQAYNIFKKSNLYDSFLKKINNDPKLIRGHNPKKKKCKLINCQNQAKIQVLNGEHTYLGPTNDALEISISLVRYLTNLLNANYSIKQNIINLNVISRTIPFRKFVNKSNELQKINLKALLETEKKCFFLNVYNALMIHSVILYGFPKTNEQISRLETQYQYRINNYIFSLDDIFHGILRTNLVAKHSGTYFKINDPRSNLKLKKLDPRIHFALINPWKTSNLKIFTKDNLESSLNSLTRQSLGQHVHLSHNRIDMPSIFEEFEKDFIKSVFIKKNKQLSFTHHNNNKHQEIIYWISNTLDSKTDLEFLSSSKENTKDLTLNLLSNNPLIKFLQNEPQKLSLIFDPNITLYTQLKQHFFVEKKNICNSKINTNTKIDL</sequence>
<comment type="caution">
    <text evidence="4">The sequence shown here is derived from an EMBL/GenBank/DDBJ whole genome shotgun (WGS) entry which is preliminary data.</text>
</comment>
<evidence type="ECO:0000313" key="4">
    <source>
        <dbReference type="EMBL" id="KAJ3431892.1"/>
    </source>
</evidence>
<dbReference type="AlphaFoldDB" id="A0AAV7YQ31"/>
<dbReference type="Proteomes" id="UP001146793">
    <property type="component" value="Unassembled WGS sequence"/>
</dbReference>
<dbReference type="PROSITE" id="PS50132">
    <property type="entry name" value="RGS"/>
    <property type="match status" value="1"/>
</dbReference>
<organism evidence="4 5">
    <name type="scientific">Anaeramoeba flamelloides</name>
    <dbReference type="NCBI Taxonomy" id="1746091"/>
    <lineage>
        <taxon>Eukaryota</taxon>
        <taxon>Metamonada</taxon>
        <taxon>Anaeramoebidae</taxon>
        <taxon>Anaeramoeba</taxon>
    </lineage>
</organism>
<reference evidence="4" key="1">
    <citation type="submission" date="2022-08" db="EMBL/GenBank/DDBJ databases">
        <title>Novel sulphate-reducing endosymbionts in the free-living metamonad Anaeramoeba.</title>
        <authorList>
            <person name="Jerlstrom-Hultqvist J."/>
            <person name="Cepicka I."/>
            <person name="Gallot-Lavallee L."/>
            <person name="Salas-Leiva D."/>
            <person name="Curtis B.A."/>
            <person name="Zahonova K."/>
            <person name="Pipaliya S."/>
            <person name="Dacks J."/>
            <person name="Roger A.J."/>
        </authorList>
    </citation>
    <scope>NUCLEOTIDE SEQUENCE</scope>
    <source>
        <strain evidence="4">Busselton2</strain>
    </source>
</reference>
<feature type="domain" description="RGS" evidence="3">
    <location>
        <begin position="395"/>
        <end position="514"/>
    </location>
</feature>
<dbReference type="Gene3D" id="1.10.167.10">
    <property type="entry name" value="Regulator of G-protein Signalling 4, domain 2"/>
    <property type="match status" value="1"/>
</dbReference>
<dbReference type="InterPro" id="IPR016137">
    <property type="entry name" value="RGS"/>
</dbReference>
<dbReference type="EMBL" id="JANTQA010000047">
    <property type="protein sequence ID" value="KAJ3431892.1"/>
    <property type="molecule type" value="Genomic_DNA"/>
</dbReference>
<dbReference type="SMART" id="SM00315">
    <property type="entry name" value="RGS"/>
    <property type="match status" value="1"/>
</dbReference>
<dbReference type="InterPro" id="IPR036305">
    <property type="entry name" value="RGS_sf"/>
</dbReference>
<evidence type="ECO:0000259" key="3">
    <source>
        <dbReference type="PROSITE" id="PS50132"/>
    </source>
</evidence>
<dbReference type="PRINTS" id="PR01301">
    <property type="entry name" value="RGSPROTEIN"/>
</dbReference>
<proteinExistence type="predicted"/>
<feature type="compositionally biased region" description="Polar residues" evidence="2">
    <location>
        <begin position="350"/>
        <end position="368"/>
    </location>
</feature>
<dbReference type="PANTHER" id="PTHR46361:SF3">
    <property type="entry name" value="ELECTRON CARRIER_ PROTEIN DISULFIDE OXIDOREDUCTASE"/>
    <property type="match status" value="1"/>
</dbReference>
<evidence type="ECO:0000256" key="1">
    <source>
        <dbReference type="SAM" id="Coils"/>
    </source>
</evidence>
<dbReference type="Pfam" id="PF00615">
    <property type="entry name" value="RGS"/>
    <property type="match status" value="1"/>
</dbReference>
<dbReference type="InterPro" id="IPR044926">
    <property type="entry name" value="RGS_subdomain_2"/>
</dbReference>
<dbReference type="SUPFAM" id="SSF48097">
    <property type="entry name" value="Regulator of G-protein signaling, RGS"/>
    <property type="match status" value="1"/>
</dbReference>
<protein>
    <submittedName>
        <fullName evidence="4">Electron carrier/ protein disulfide oxidoreductase</fullName>
    </submittedName>
</protein>
<accession>A0AAV7YQ31</accession>